<keyword evidence="5 6" id="KW-0349">Heme</keyword>
<comment type="caution">
    <text evidence="7">The sequence shown here is derived from an EMBL/GenBank/DDBJ whole genome shotgun (WGS) entry which is preliminary data.</text>
</comment>
<feature type="binding site" description="axial binding residue" evidence="5">
    <location>
        <position position="461"/>
    </location>
    <ligand>
        <name>heme</name>
        <dbReference type="ChEBI" id="CHEBI:30413"/>
    </ligand>
    <ligandPart>
        <name>Fe</name>
        <dbReference type="ChEBI" id="CHEBI:18248"/>
    </ligandPart>
</feature>
<dbReference type="InterPro" id="IPR036396">
    <property type="entry name" value="Cyt_P450_sf"/>
</dbReference>
<evidence type="ECO:0000256" key="5">
    <source>
        <dbReference type="PIRSR" id="PIRSR602401-1"/>
    </source>
</evidence>
<dbReference type="EMBL" id="MU007045">
    <property type="protein sequence ID" value="KAF2429661.1"/>
    <property type="molecule type" value="Genomic_DNA"/>
</dbReference>
<keyword evidence="6" id="KW-0560">Oxidoreductase</keyword>
<comment type="similarity">
    <text evidence="2 6">Belongs to the cytochrome P450 family.</text>
</comment>
<dbReference type="SUPFAM" id="SSF48264">
    <property type="entry name" value="Cytochrome P450"/>
    <property type="match status" value="1"/>
</dbReference>
<reference evidence="7" key="1">
    <citation type="journal article" date="2020" name="Stud. Mycol.">
        <title>101 Dothideomycetes genomes: a test case for predicting lifestyles and emergence of pathogens.</title>
        <authorList>
            <person name="Haridas S."/>
            <person name="Albert R."/>
            <person name="Binder M."/>
            <person name="Bloem J."/>
            <person name="Labutti K."/>
            <person name="Salamov A."/>
            <person name="Andreopoulos B."/>
            <person name="Baker S."/>
            <person name="Barry K."/>
            <person name="Bills G."/>
            <person name="Bluhm B."/>
            <person name="Cannon C."/>
            <person name="Castanera R."/>
            <person name="Culley D."/>
            <person name="Daum C."/>
            <person name="Ezra D."/>
            <person name="Gonzalez J."/>
            <person name="Henrissat B."/>
            <person name="Kuo A."/>
            <person name="Liang C."/>
            <person name="Lipzen A."/>
            <person name="Lutzoni F."/>
            <person name="Magnuson J."/>
            <person name="Mondo S."/>
            <person name="Nolan M."/>
            <person name="Ohm R."/>
            <person name="Pangilinan J."/>
            <person name="Park H.-J."/>
            <person name="Ramirez L."/>
            <person name="Alfaro M."/>
            <person name="Sun H."/>
            <person name="Tritt A."/>
            <person name="Yoshinaga Y."/>
            <person name="Zwiers L.-H."/>
            <person name="Turgeon B."/>
            <person name="Goodwin S."/>
            <person name="Spatafora J."/>
            <person name="Crous P."/>
            <person name="Grigoriev I."/>
        </authorList>
    </citation>
    <scope>NUCLEOTIDE SEQUENCE</scope>
    <source>
        <strain evidence="7">CBS 130266</strain>
    </source>
</reference>
<evidence type="ECO:0000256" key="3">
    <source>
        <dbReference type="ARBA" id="ARBA00022723"/>
    </source>
</evidence>
<evidence type="ECO:0000256" key="2">
    <source>
        <dbReference type="ARBA" id="ARBA00010617"/>
    </source>
</evidence>
<dbReference type="PANTHER" id="PTHR24305">
    <property type="entry name" value="CYTOCHROME P450"/>
    <property type="match status" value="1"/>
</dbReference>
<dbReference type="Proteomes" id="UP000800235">
    <property type="component" value="Unassembled WGS sequence"/>
</dbReference>
<protein>
    <submittedName>
        <fullName evidence="7">Cytochrome P450</fullName>
    </submittedName>
</protein>
<dbReference type="PRINTS" id="PR00463">
    <property type="entry name" value="EP450I"/>
</dbReference>
<keyword evidence="3 5" id="KW-0479">Metal-binding</keyword>
<keyword evidence="4 5" id="KW-0408">Iron</keyword>
<dbReference type="Pfam" id="PF00067">
    <property type="entry name" value="p450"/>
    <property type="match status" value="1"/>
</dbReference>
<evidence type="ECO:0000256" key="4">
    <source>
        <dbReference type="ARBA" id="ARBA00023004"/>
    </source>
</evidence>
<proteinExistence type="inferred from homology"/>
<evidence type="ECO:0000256" key="6">
    <source>
        <dbReference type="RuleBase" id="RU000461"/>
    </source>
</evidence>
<dbReference type="OrthoDB" id="10029320at2759"/>
<organism evidence="7 8">
    <name type="scientific">Tothia fuscella</name>
    <dbReference type="NCBI Taxonomy" id="1048955"/>
    <lineage>
        <taxon>Eukaryota</taxon>
        <taxon>Fungi</taxon>
        <taxon>Dikarya</taxon>
        <taxon>Ascomycota</taxon>
        <taxon>Pezizomycotina</taxon>
        <taxon>Dothideomycetes</taxon>
        <taxon>Pleosporomycetidae</taxon>
        <taxon>Venturiales</taxon>
        <taxon>Cylindrosympodiaceae</taxon>
        <taxon>Tothia</taxon>
    </lineage>
</organism>
<dbReference type="InterPro" id="IPR002401">
    <property type="entry name" value="Cyt_P450_E_grp-I"/>
</dbReference>
<dbReference type="GO" id="GO:0004497">
    <property type="term" value="F:monooxygenase activity"/>
    <property type="evidence" value="ECO:0007669"/>
    <property type="project" value="UniProtKB-KW"/>
</dbReference>
<evidence type="ECO:0000256" key="1">
    <source>
        <dbReference type="ARBA" id="ARBA00001971"/>
    </source>
</evidence>
<keyword evidence="6" id="KW-0503">Monooxygenase</keyword>
<dbReference type="GO" id="GO:0020037">
    <property type="term" value="F:heme binding"/>
    <property type="evidence" value="ECO:0007669"/>
    <property type="project" value="InterPro"/>
</dbReference>
<dbReference type="AlphaFoldDB" id="A0A9P4NQ50"/>
<dbReference type="PRINTS" id="PR00385">
    <property type="entry name" value="P450"/>
</dbReference>
<comment type="cofactor">
    <cofactor evidence="1 5">
        <name>heme</name>
        <dbReference type="ChEBI" id="CHEBI:30413"/>
    </cofactor>
</comment>
<dbReference type="InterPro" id="IPR017972">
    <property type="entry name" value="Cyt_P450_CS"/>
</dbReference>
<accession>A0A9P4NQ50</accession>
<dbReference type="PROSITE" id="PS00086">
    <property type="entry name" value="CYTOCHROME_P450"/>
    <property type="match status" value="1"/>
</dbReference>
<dbReference type="GO" id="GO:0005506">
    <property type="term" value="F:iron ion binding"/>
    <property type="evidence" value="ECO:0007669"/>
    <property type="project" value="InterPro"/>
</dbReference>
<dbReference type="PANTHER" id="PTHR24305:SF232">
    <property type="entry name" value="P450, PUTATIVE (EUROFUNG)-RELATED"/>
    <property type="match status" value="1"/>
</dbReference>
<dbReference type="InterPro" id="IPR001128">
    <property type="entry name" value="Cyt_P450"/>
</dbReference>
<keyword evidence="8" id="KW-1185">Reference proteome</keyword>
<gene>
    <name evidence="7" type="ORF">EJ08DRAFT_271763</name>
</gene>
<dbReference type="InterPro" id="IPR050121">
    <property type="entry name" value="Cytochrome_P450_monoxygenase"/>
</dbReference>
<dbReference type="Gene3D" id="1.10.630.10">
    <property type="entry name" value="Cytochrome P450"/>
    <property type="match status" value="1"/>
</dbReference>
<evidence type="ECO:0000313" key="8">
    <source>
        <dbReference type="Proteomes" id="UP000800235"/>
    </source>
</evidence>
<evidence type="ECO:0000313" key="7">
    <source>
        <dbReference type="EMBL" id="KAF2429661.1"/>
    </source>
</evidence>
<name>A0A9P4NQ50_9PEZI</name>
<dbReference type="GO" id="GO:0016705">
    <property type="term" value="F:oxidoreductase activity, acting on paired donors, with incorporation or reduction of molecular oxygen"/>
    <property type="evidence" value="ECO:0007669"/>
    <property type="project" value="InterPro"/>
</dbReference>
<sequence length="539" mass="60717">MSPSMNSLLALLFSCLSAWLLHLIYKTYTHRKWFQDKPGPPHSLLWGHLKVMGDAAATMPPNTHPQAYMTSIAQKYDLEGIFYLDLYPASVSMVVLTEPTLMDHIAITKPLRVHPMAEELLSPMLGTNIIAAANGAVWKMLHKAMAPAFNWGHVRGLTGLFVEETLEFRRALDKLAESEELFSMEDVSAKLVFDIIARVVFNYSLHAQTKGSQVLEDLRQMVKLAENAAFSWSPVDKVKTWFARRKVLGRLNPEIEGKLKERFELLKEEGVVPSRKDAPSILDLMLRDKLASGETTLLGADVELLVANIKGLLVGGHGTSTDTLCFIYILLSTHPDVLSTIREEHSKVFAENIEDTIAIFQENPSKLAELEYTSAVIKETLRLFPVGYGVREAPDGYTVTYNHKTYPLDHDLMVVSCSHTLHYNPQIYPSPTTFNPSRFIDPTDPNTKNCFRTFGRGSRACLGQNMAIEELKVILLLTVREYDFLFEKEEQVIGSDNGGKRRTEWTNLDEVYGDVVFQELGLEARPRGGVMMRVRKVGR</sequence>